<proteinExistence type="predicted"/>
<dbReference type="HOGENOM" id="CLU_1332790_0_0_1"/>
<protein>
    <submittedName>
        <fullName evidence="2">Uncharacterized protein</fullName>
    </submittedName>
</protein>
<evidence type="ECO:0000313" key="2">
    <source>
        <dbReference type="EMBL" id="KHJ31519.1"/>
    </source>
</evidence>
<keyword evidence="3" id="KW-1185">Reference proteome</keyword>
<feature type="region of interest" description="Disordered" evidence="1">
    <location>
        <begin position="1"/>
        <end position="29"/>
    </location>
</feature>
<gene>
    <name evidence="2" type="ORF">EV44_g3506</name>
</gene>
<dbReference type="EMBL" id="JNVN01002826">
    <property type="protein sequence ID" value="KHJ31519.1"/>
    <property type="molecule type" value="Genomic_DNA"/>
</dbReference>
<dbReference type="AlphaFoldDB" id="A0A0B1P4C1"/>
<evidence type="ECO:0000256" key="1">
    <source>
        <dbReference type="SAM" id="MobiDB-lite"/>
    </source>
</evidence>
<sequence>MMAERQRQTSTRKSVHKGGGINVGQWKTKIDERDRSQAIKELRSMEQKIKTAFNKANTALSRKGIESRKARREYLKTLGTSPSCPIIMKTFRESDKDETCRAVDEVASLLPPPDLQQTLNILKEDIELRWGYINMTGETQDIQVVTGTMYPNPVDSPVESECEGDDLNQDHLLDDGESVVSSIASSFRSCSSIDFAVDYIEFINDM</sequence>
<reference evidence="2 3" key="1">
    <citation type="journal article" date="2014" name="BMC Genomics">
        <title>Adaptive genomic structural variation in the grape powdery mildew pathogen, Erysiphe necator.</title>
        <authorList>
            <person name="Jones L."/>
            <person name="Riaz S."/>
            <person name="Morales-Cruz A."/>
            <person name="Amrine K.C."/>
            <person name="McGuire B."/>
            <person name="Gubler W.D."/>
            <person name="Walker M.A."/>
            <person name="Cantu D."/>
        </authorList>
    </citation>
    <scope>NUCLEOTIDE SEQUENCE [LARGE SCALE GENOMIC DNA]</scope>
    <source>
        <strain evidence="3">c</strain>
    </source>
</reference>
<evidence type="ECO:0000313" key="3">
    <source>
        <dbReference type="Proteomes" id="UP000030854"/>
    </source>
</evidence>
<dbReference type="Proteomes" id="UP000030854">
    <property type="component" value="Unassembled WGS sequence"/>
</dbReference>
<organism evidence="2 3">
    <name type="scientific">Uncinula necator</name>
    <name type="common">Grape powdery mildew</name>
    <dbReference type="NCBI Taxonomy" id="52586"/>
    <lineage>
        <taxon>Eukaryota</taxon>
        <taxon>Fungi</taxon>
        <taxon>Dikarya</taxon>
        <taxon>Ascomycota</taxon>
        <taxon>Pezizomycotina</taxon>
        <taxon>Leotiomycetes</taxon>
        <taxon>Erysiphales</taxon>
        <taxon>Erysiphaceae</taxon>
        <taxon>Erysiphe</taxon>
    </lineage>
</organism>
<name>A0A0B1P4C1_UNCNE</name>
<accession>A0A0B1P4C1</accession>
<comment type="caution">
    <text evidence="2">The sequence shown here is derived from an EMBL/GenBank/DDBJ whole genome shotgun (WGS) entry which is preliminary data.</text>
</comment>